<comment type="subunit">
    <text evidence="9">Part of the SNAPc complex composed of 5 subunits: SNAPC1, SNAPC2, SNAPC3, SNAPC4 and SNAPC5. SNAPC3 interacts with SNAPC1.</text>
</comment>
<dbReference type="GO" id="GO:0000978">
    <property type="term" value="F:RNA polymerase II cis-regulatory region sequence-specific DNA binding"/>
    <property type="evidence" value="ECO:0007669"/>
    <property type="project" value="TreeGrafter"/>
</dbReference>
<dbReference type="PANTHER" id="PTHR13421:SF16">
    <property type="entry name" value="SNRNA-ACTIVATING PROTEIN COMPLEX SUBUNIT 3"/>
    <property type="match status" value="1"/>
</dbReference>
<comment type="function">
    <text evidence="8">Part of the SNAPc complex required for the transcription of both RNA polymerase II and III small-nuclear RNA genes. Binds to the proximal sequence element (PSE), a non-TATA-box basal promoter element common to these 2 types of genes. Recruits TBP and BRF2 to the U6 snRNA TATA box.</text>
</comment>
<name>A0AAN7P7V9_9COLE</name>
<protein>
    <recommendedName>
        <fullName evidence="3">snRNA-activating protein complex subunit 3</fullName>
    </recommendedName>
    <alternativeName>
        <fullName evidence="10">Small nuclear RNA-activating complex polypeptide 3</fullName>
    </alternativeName>
</protein>
<keyword evidence="4" id="KW-0805">Transcription regulation</keyword>
<dbReference type="Proteomes" id="UP001353858">
    <property type="component" value="Unassembled WGS sequence"/>
</dbReference>
<dbReference type="EMBL" id="JARPUR010000004">
    <property type="protein sequence ID" value="KAK4877913.1"/>
    <property type="molecule type" value="Genomic_DNA"/>
</dbReference>
<accession>A0AAN7P7V9</accession>
<dbReference type="GO" id="GO:0042796">
    <property type="term" value="P:snRNA transcription by RNA polymerase III"/>
    <property type="evidence" value="ECO:0007669"/>
    <property type="project" value="TreeGrafter"/>
</dbReference>
<dbReference type="GO" id="GO:0001006">
    <property type="term" value="F:RNA polymerase III type 3 promoter sequence-specific DNA binding"/>
    <property type="evidence" value="ECO:0007669"/>
    <property type="project" value="TreeGrafter"/>
</dbReference>
<dbReference type="GO" id="GO:0001046">
    <property type="term" value="F:core promoter sequence-specific DNA binding"/>
    <property type="evidence" value="ECO:0007669"/>
    <property type="project" value="TreeGrafter"/>
</dbReference>
<sequence length="368" mass="42658">MEKIYKPEKFNASEKINLKAFFGFFDKFDFDCTSNSISEEERNNAVFCKLGIDDTLEQHRLVTDCSIDLLDNVEEEETDEARHLDTVRVRETYKESLKEIYIKHRYHKDVCQIDTNKTSISSEADLHPGTDFAVSLRIYHPFRFNYQSSSRRTKANSYMNLKFSHEIIVLGSNTLEQLRDAILCSSDLGLCVEVTEKPTPVVDPKTVYPSGFFFIDNTFYNDFRNPSSIDYSEVIRTWAQDRDIAPLHVATMSIQLKELTPRFGYPYVYLHQGNCEHICVFSDAWVLSPSSNLNSKMYPMCIGIHQAYSKLCHICGTEGARWICLDSDRLPQDRMLFCNTCFKSYNYSDNNKIGDFKAYPYYNTTSII</sequence>
<reference evidence="12" key="1">
    <citation type="submission" date="2023-01" db="EMBL/GenBank/DDBJ databases">
        <title>Key to firefly adult light organ development and bioluminescence: homeobox transcription factors regulate luciferase expression and transportation to peroxisome.</title>
        <authorList>
            <person name="Fu X."/>
        </authorList>
    </citation>
    <scope>NUCLEOTIDE SEQUENCE [LARGE SCALE GENOMIC DNA]</scope>
</reference>
<keyword evidence="12" id="KW-1185">Reference proteome</keyword>
<evidence type="ECO:0000256" key="9">
    <source>
        <dbReference type="ARBA" id="ARBA00025958"/>
    </source>
</evidence>
<evidence type="ECO:0000256" key="2">
    <source>
        <dbReference type="ARBA" id="ARBA00010410"/>
    </source>
</evidence>
<evidence type="ECO:0000256" key="1">
    <source>
        <dbReference type="ARBA" id="ARBA00004123"/>
    </source>
</evidence>
<keyword evidence="5" id="KW-0238">DNA-binding</keyword>
<proteinExistence type="inferred from homology"/>
<evidence type="ECO:0000256" key="8">
    <source>
        <dbReference type="ARBA" id="ARBA00025193"/>
    </source>
</evidence>
<dbReference type="GO" id="GO:0042795">
    <property type="term" value="P:snRNA transcription by RNA polymerase II"/>
    <property type="evidence" value="ECO:0007669"/>
    <property type="project" value="TreeGrafter"/>
</dbReference>
<dbReference type="GO" id="GO:0019185">
    <property type="term" value="C:snRNA-activating protein complex"/>
    <property type="evidence" value="ECO:0007669"/>
    <property type="project" value="TreeGrafter"/>
</dbReference>
<evidence type="ECO:0000256" key="5">
    <source>
        <dbReference type="ARBA" id="ARBA00023125"/>
    </source>
</evidence>
<evidence type="ECO:0000256" key="10">
    <source>
        <dbReference type="ARBA" id="ARBA00029606"/>
    </source>
</evidence>
<comment type="similarity">
    <text evidence="2">Belongs to the SNAPC3/SRD2 family.</text>
</comment>
<evidence type="ECO:0000313" key="12">
    <source>
        <dbReference type="Proteomes" id="UP001353858"/>
    </source>
</evidence>
<organism evidence="11 12">
    <name type="scientific">Aquatica leii</name>
    <dbReference type="NCBI Taxonomy" id="1421715"/>
    <lineage>
        <taxon>Eukaryota</taxon>
        <taxon>Metazoa</taxon>
        <taxon>Ecdysozoa</taxon>
        <taxon>Arthropoda</taxon>
        <taxon>Hexapoda</taxon>
        <taxon>Insecta</taxon>
        <taxon>Pterygota</taxon>
        <taxon>Neoptera</taxon>
        <taxon>Endopterygota</taxon>
        <taxon>Coleoptera</taxon>
        <taxon>Polyphaga</taxon>
        <taxon>Elateriformia</taxon>
        <taxon>Elateroidea</taxon>
        <taxon>Lampyridae</taxon>
        <taxon>Luciolinae</taxon>
        <taxon>Aquatica</taxon>
    </lineage>
</organism>
<dbReference type="GO" id="GO:0003681">
    <property type="term" value="F:bent DNA binding"/>
    <property type="evidence" value="ECO:0007669"/>
    <property type="project" value="TreeGrafter"/>
</dbReference>
<evidence type="ECO:0000256" key="7">
    <source>
        <dbReference type="ARBA" id="ARBA00023242"/>
    </source>
</evidence>
<comment type="caution">
    <text evidence="11">The sequence shown here is derived from an EMBL/GenBank/DDBJ whole genome shotgun (WGS) entry which is preliminary data.</text>
</comment>
<dbReference type="PANTHER" id="PTHR13421">
    <property type="entry name" value="SNRNA-ACTIVATING PROTEIN COMPLEX SUBUNIT 3"/>
    <property type="match status" value="1"/>
</dbReference>
<evidence type="ECO:0000256" key="4">
    <source>
        <dbReference type="ARBA" id="ARBA00023015"/>
    </source>
</evidence>
<gene>
    <name evidence="11" type="ORF">RN001_010419</name>
</gene>
<keyword evidence="7" id="KW-0539">Nucleus</keyword>
<evidence type="ECO:0000313" key="11">
    <source>
        <dbReference type="EMBL" id="KAK4877913.1"/>
    </source>
</evidence>
<keyword evidence="6" id="KW-0804">Transcription</keyword>
<comment type="subcellular location">
    <subcellularLocation>
        <location evidence="1">Nucleus</location>
    </subcellularLocation>
</comment>
<evidence type="ECO:0000256" key="6">
    <source>
        <dbReference type="ARBA" id="ARBA00023163"/>
    </source>
</evidence>
<dbReference type="Pfam" id="PF12251">
    <property type="entry name" value="SNAPC3"/>
    <property type="match status" value="1"/>
</dbReference>
<dbReference type="AlphaFoldDB" id="A0AAN7P7V9"/>
<dbReference type="GO" id="GO:0005634">
    <property type="term" value="C:nucleus"/>
    <property type="evidence" value="ECO:0007669"/>
    <property type="project" value="UniProtKB-SubCell"/>
</dbReference>
<dbReference type="InterPro" id="IPR022042">
    <property type="entry name" value="snRNA-activating_su3"/>
</dbReference>
<evidence type="ECO:0000256" key="3">
    <source>
        <dbReference type="ARBA" id="ARBA00013634"/>
    </source>
</evidence>